<keyword evidence="3" id="KW-1185">Reference proteome</keyword>
<feature type="region of interest" description="Disordered" evidence="1">
    <location>
        <begin position="26"/>
        <end position="61"/>
    </location>
</feature>
<organism evidence="2 3">
    <name type="scientific">Glycomyces paridis</name>
    <dbReference type="NCBI Taxonomy" id="2126555"/>
    <lineage>
        <taxon>Bacteria</taxon>
        <taxon>Bacillati</taxon>
        <taxon>Actinomycetota</taxon>
        <taxon>Actinomycetes</taxon>
        <taxon>Glycomycetales</taxon>
        <taxon>Glycomycetaceae</taxon>
        <taxon>Glycomyces</taxon>
    </lineage>
</organism>
<accession>A0A4S8P398</accession>
<evidence type="ECO:0000313" key="3">
    <source>
        <dbReference type="Proteomes" id="UP000305792"/>
    </source>
</evidence>
<name>A0A4S8P398_9ACTN</name>
<dbReference type="AlphaFoldDB" id="A0A4S8P398"/>
<reference evidence="2 3" key="1">
    <citation type="journal article" date="2018" name="Int. J. Syst. Evol. Microbiol.">
        <title>Glycomyces paridis sp. nov., isolated from the medicinal plant Paris polyphylla.</title>
        <authorList>
            <person name="Fang X.M."/>
            <person name="Bai J.L."/>
            <person name="Su J."/>
            <person name="Zhao L.L."/>
            <person name="Liu H.Y."/>
            <person name="Ma B.P."/>
            <person name="Zhang Y.Q."/>
            <person name="Yu L.Y."/>
        </authorList>
    </citation>
    <scope>NUCLEOTIDE SEQUENCE [LARGE SCALE GENOMIC DNA]</scope>
    <source>
        <strain evidence="2 3">CPCC 204357</strain>
    </source>
</reference>
<feature type="compositionally biased region" description="Low complexity" evidence="1">
    <location>
        <begin position="45"/>
        <end position="58"/>
    </location>
</feature>
<dbReference type="EMBL" id="STGX01000018">
    <property type="protein sequence ID" value="THV24510.1"/>
    <property type="molecule type" value="Genomic_DNA"/>
</dbReference>
<evidence type="ECO:0000313" key="2">
    <source>
        <dbReference type="EMBL" id="THV24510.1"/>
    </source>
</evidence>
<evidence type="ECO:0008006" key="4">
    <source>
        <dbReference type="Google" id="ProtNLM"/>
    </source>
</evidence>
<comment type="caution">
    <text evidence="2">The sequence shown here is derived from an EMBL/GenBank/DDBJ whole genome shotgun (WGS) entry which is preliminary data.</text>
</comment>
<dbReference type="RefSeq" id="WP_136531669.1">
    <property type="nucleotide sequence ID" value="NZ_STGX01000018.1"/>
</dbReference>
<evidence type="ECO:0000256" key="1">
    <source>
        <dbReference type="SAM" id="MobiDB-lite"/>
    </source>
</evidence>
<gene>
    <name evidence="2" type="ORF">E9998_21080</name>
</gene>
<dbReference type="Proteomes" id="UP000305792">
    <property type="component" value="Unassembled WGS sequence"/>
</dbReference>
<sequence length="220" mass="23264">MLGAVLVLVLATAAVVLTKVFQSDEDPPASLVTSEAEPSTEEEPTTPAEEPTTEAEPSGAAHALVEDVCEVIEPEVSTYITVDDEETEAGINEFFGGSECYMTAVLEAGEFSTASFYVTQKADQEDLEAAAGDYEFDLGLISASCTVTEDVEGPWEQAVYFFGSQEDGCAFLGYTHTLLVLDGNMFIQAEIVYGDEESDGAAELAVLTGLAEAITEASIP</sequence>
<proteinExistence type="predicted"/>
<protein>
    <recommendedName>
        <fullName evidence="4">DUF3558 domain-containing protein</fullName>
    </recommendedName>
</protein>